<organism evidence="2 3">
    <name type="scientific">Ceratitis capitata</name>
    <name type="common">Mediterranean fruit fly</name>
    <name type="synonym">Tephritis capitata</name>
    <dbReference type="NCBI Taxonomy" id="7213"/>
    <lineage>
        <taxon>Eukaryota</taxon>
        <taxon>Metazoa</taxon>
        <taxon>Ecdysozoa</taxon>
        <taxon>Arthropoda</taxon>
        <taxon>Hexapoda</taxon>
        <taxon>Insecta</taxon>
        <taxon>Pterygota</taxon>
        <taxon>Neoptera</taxon>
        <taxon>Endopterygota</taxon>
        <taxon>Diptera</taxon>
        <taxon>Brachycera</taxon>
        <taxon>Muscomorpha</taxon>
        <taxon>Tephritoidea</taxon>
        <taxon>Tephritidae</taxon>
        <taxon>Ceratitis</taxon>
        <taxon>Ceratitis</taxon>
    </lineage>
</organism>
<sequence>MEMLKSTTIWESASRPLFVRSTWLEAEKTGRAGAHRHFILDYEPRQRRVHSKSAASIRRSKAHATLQHSQSYDFVGDLSTHNKGRLTEAPPRDLLLIAAAKVEPPATQQLFQQKYTIKTTPATTSLQDLQSTLSQANSHADERLAERVLNWLDLAGKRVDTQQTQPQTETQLEISEMVKRPKKSIAKPSATHGSTAVSVVAASSKTNTQRSANTQTQSIATQSSATATRARKQVRYASAVRTEQTPISNQTAHARPTDAVKHITIIFDREGVPVRFNRPVRNIDLCTLSTSPGTVRRMAGQLASARLYSETERMPVVNTQLKSVPSSSSYRRPSDLDHVGYAGRSTQKRSHDTTVFDAKKQLHIFMPNLPKKGLLTAIGTYESGCGSSMDDTISNTTLHDRYLLEGKCTEEQYDVVAVKYKKQV</sequence>
<comment type="caution">
    <text evidence="2">The sequence shown here is derived from an EMBL/GenBank/DDBJ whole genome shotgun (WGS) entry which is preliminary data.</text>
</comment>
<dbReference type="EMBL" id="CAJHJT010000056">
    <property type="protein sequence ID" value="CAD7012484.1"/>
    <property type="molecule type" value="Genomic_DNA"/>
</dbReference>
<feature type="compositionally biased region" description="Low complexity" evidence="1">
    <location>
        <begin position="211"/>
        <end position="228"/>
    </location>
</feature>
<feature type="compositionally biased region" description="Polar residues" evidence="1">
    <location>
        <begin position="241"/>
        <end position="252"/>
    </location>
</feature>
<feature type="compositionally biased region" description="Low complexity" evidence="1">
    <location>
        <begin position="161"/>
        <end position="171"/>
    </location>
</feature>
<name>A0A811VBU9_CERCA</name>
<feature type="region of interest" description="Disordered" evidence="1">
    <location>
        <begin position="160"/>
        <end position="254"/>
    </location>
</feature>
<protein>
    <submittedName>
        <fullName evidence="2">(Mediterranean fruit fly) hypothetical protein</fullName>
    </submittedName>
</protein>
<evidence type="ECO:0000256" key="1">
    <source>
        <dbReference type="SAM" id="MobiDB-lite"/>
    </source>
</evidence>
<dbReference type="Proteomes" id="UP000606786">
    <property type="component" value="Unassembled WGS sequence"/>
</dbReference>
<dbReference type="AlphaFoldDB" id="A0A811VBU9"/>
<evidence type="ECO:0000313" key="3">
    <source>
        <dbReference type="Proteomes" id="UP000606786"/>
    </source>
</evidence>
<keyword evidence="3" id="KW-1185">Reference proteome</keyword>
<proteinExistence type="predicted"/>
<gene>
    <name evidence="2" type="ORF">CCAP1982_LOCUS20561</name>
</gene>
<accession>A0A811VBU9</accession>
<reference evidence="2" key="1">
    <citation type="submission" date="2020-11" db="EMBL/GenBank/DDBJ databases">
        <authorList>
            <person name="Whitehead M."/>
        </authorList>
    </citation>
    <scope>NUCLEOTIDE SEQUENCE</scope>
    <source>
        <strain evidence="2">EGII</strain>
    </source>
</reference>
<evidence type="ECO:0000313" key="2">
    <source>
        <dbReference type="EMBL" id="CAD7012484.1"/>
    </source>
</evidence>